<keyword evidence="3" id="KW-1185">Reference proteome</keyword>
<reference evidence="3" key="1">
    <citation type="journal article" date="2019" name="Int. J. Syst. Evol. Microbiol.">
        <title>The Global Catalogue of Microorganisms (GCM) 10K type strain sequencing project: providing services to taxonomists for standard genome sequencing and annotation.</title>
        <authorList>
            <consortium name="The Broad Institute Genomics Platform"/>
            <consortium name="The Broad Institute Genome Sequencing Center for Infectious Disease"/>
            <person name="Wu L."/>
            <person name="Ma J."/>
        </authorList>
    </citation>
    <scope>NUCLEOTIDE SEQUENCE [LARGE SCALE GENOMIC DNA]</scope>
    <source>
        <strain evidence="3">CGMCC 4.1782</strain>
    </source>
</reference>
<keyword evidence="2" id="KW-0808">Transferase</keyword>
<dbReference type="EMBL" id="JBHUIM010000001">
    <property type="protein sequence ID" value="MFD2246939.1"/>
    <property type="molecule type" value="Genomic_DNA"/>
</dbReference>
<dbReference type="GO" id="GO:0102208">
    <property type="term" value="F:2-polyprenyl-6-hydroxyphenol methylase activity"/>
    <property type="evidence" value="ECO:0007669"/>
    <property type="project" value="UniProtKB-EC"/>
</dbReference>
<dbReference type="InterPro" id="IPR029063">
    <property type="entry name" value="SAM-dependent_MTases_sf"/>
</dbReference>
<evidence type="ECO:0000259" key="1">
    <source>
        <dbReference type="Pfam" id="PF13649"/>
    </source>
</evidence>
<accession>A0ABW5CY44</accession>
<dbReference type="EC" id="2.1.1.64" evidence="2"/>
<dbReference type="Proteomes" id="UP001597374">
    <property type="component" value="Unassembled WGS sequence"/>
</dbReference>
<protein>
    <submittedName>
        <fullName evidence="2">Class I SAM-dependent methyltransferase</fullName>
        <ecNumber evidence="2">2.1.1.222</ecNumber>
        <ecNumber evidence="2">2.1.1.64</ecNumber>
    </submittedName>
</protein>
<dbReference type="Gene3D" id="3.40.50.150">
    <property type="entry name" value="Vaccinia Virus protein VP39"/>
    <property type="match status" value="1"/>
</dbReference>
<dbReference type="RefSeq" id="WP_250428714.1">
    <property type="nucleotide sequence ID" value="NZ_JALPRR010000001.1"/>
</dbReference>
<proteinExistence type="predicted"/>
<gene>
    <name evidence="2" type="ORF">ACFSKP_11780</name>
</gene>
<evidence type="ECO:0000313" key="2">
    <source>
        <dbReference type="EMBL" id="MFD2246939.1"/>
    </source>
</evidence>
<dbReference type="Pfam" id="PF13649">
    <property type="entry name" value="Methyltransf_25"/>
    <property type="match status" value="1"/>
</dbReference>
<evidence type="ECO:0000313" key="3">
    <source>
        <dbReference type="Proteomes" id="UP001597374"/>
    </source>
</evidence>
<keyword evidence="2" id="KW-0489">Methyltransferase</keyword>
<sequence>MNTDLFTYYKERAQEYERVYQKPERQEELRQATAILQDIFSGRHVFEVACGTGYWTERIAATANFILATDINEAVLEVAKTKTYPKDSVSFRQADLFDLASLAAKYESLFGGFIWSHIRLQDLPHFIGILNNRVVPGGTVVLMDNHYVEGSSLPISQQDVNGNTYQTRTLENGSQHLVLKNFPTEAGIRELLQDKATDINFTNLQHYWILSYKTLPQEV</sequence>
<comment type="caution">
    <text evidence="2">The sequence shown here is derived from an EMBL/GenBank/DDBJ whole genome shotgun (WGS) entry which is preliminary data.</text>
</comment>
<dbReference type="SUPFAM" id="SSF53335">
    <property type="entry name" value="S-adenosyl-L-methionine-dependent methyltransferases"/>
    <property type="match status" value="1"/>
</dbReference>
<dbReference type="InterPro" id="IPR041698">
    <property type="entry name" value="Methyltransf_25"/>
</dbReference>
<dbReference type="GO" id="GO:0061542">
    <property type="term" value="F:3-demethylubiquinol 3-O-methyltransferase activity"/>
    <property type="evidence" value="ECO:0007669"/>
    <property type="project" value="UniProtKB-EC"/>
</dbReference>
<dbReference type="CDD" id="cd02440">
    <property type="entry name" value="AdoMet_MTases"/>
    <property type="match status" value="1"/>
</dbReference>
<name>A0ABW5CY44_9BACT</name>
<dbReference type="EC" id="2.1.1.222" evidence="2"/>
<organism evidence="2 3">
    <name type="scientific">Pontibacter ruber</name>
    <dbReference type="NCBI Taxonomy" id="1343895"/>
    <lineage>
        <taxon>Bacteria</taxon>
        <taxon>Pseudomonadati</taxon>
        <taxon>Bacteroidota</taxon>
        <taxon>Cytophagia</taxon>
        <taxon>Cytophagales</taxon>
        <taxon>Hymenobacteraceae</taxon>
        <taxon>Pontibacter</taxon>
    </lineage>
</organism>
<feature type="domain" description="Methyltransferase" evidence="1">
    <location>
        <begin position="45"/>
        <end position="138"/>
    </location>
</feature>
<dbReference type="GO" id="GO:0032259">
    <property type="term" value="P:methylation"/>
    <property type="evidence" value="ECO:0007669"/>
    <property type="project" value="UniProtKB-KW"/>
</dbReference>